<feature type="coiled-coil region" evidence="8">
    <location>
        <begin position="275"/>
        <end position="309"/>
    </location>
</feature>
<evidence type="ECO:0000256" key="3">
    <source>
        <dbReference type="ARBA" id="ARBA00022737"/>
    </source>
</evidence>
<dbReference type="GO" id="GO:0008270">
    <property type="term" value="F:zinc ion binding"/>
    <property type="evidence" value="ECO:0007669"/>
    <property type="project" value="UniProtKB-KW"/>
</dbReference>
<dbReference type="Pfam" id="PF00096">
    <property type="entry name" value="zf-C2H2"/>
    <property type="match status" value="3"/>
</dbReference>
<dbReference type="EMBL" id="BTFZ01000006">
    <property type="protein sequence ID" value="GMM35466.1"/>
    <property type="molecule type" value="Genomic_DNA"/>
</dbReference>
<organism evidence="11 12">
    <name type="scientific">Saccharomycopsis crataegensis</name>
    <dbReference type="NCBI Taxonomy" id="43959"/>
    <lineage>
        <taxon>Eukaryota</taxon>
        <taxon>Fungi</taxon>
        <taxon>Dikarya</taxon>
        <taxon>Ascomycota</taxon>
        <taxon>Saccharomycotina</taxon>
        <taxon>Saccharomycetes</taxon>
        <taxon>Saccharomycopsidaceae</taxon>
        <taxon>Saccharomycopsis</taxon>
    </lineage>
</organism>
<proteinExistence type="predicted"/>
<evidence type="ECO:0000256" key="9">
    <source>
        <dbReference type="SAM" id="MobiDB-lite"/>
    </source>
</evidence>
<dbReference type="GO" id="GO:0005634">
    <property type="term" value="C:nucleus"/>
    <property type="evidence" value="ECO:0007669"/>
    <property type="project" value="UniProtKB-SubCell"/>
</dbReference>
<dbReference type="InterPro" id="IPR050888">
    <property type="entry name" value="ZnF_C2H2-type_TF"/>
</dbReference>
<dbReference type="FunFam" id="3.30.160.60:FF:002343">
    <property type="entry name" value="Zinc finger protein 33A"/>
    <property type="match status" value="1"/>
</dbReference>
<dbReference type="PROSITE" id="PS00028">
    <property type="entry name" value="ZINC_FINGER_C2H2_1"/>
    <property type="match status" value="2"/>
</dbReference>
<evidence type="ECO:0000256" key="7">
    <source>
        <dbReference type="PROSITE-ProRule" id="PRU00042"/>
    </source>
</evidence>
<dbReference type="PANTHER" id="PTHR24406">
    <property type="entry name" value="TRANSCRIPTIONAL REPRESSOR CTCFL-RELATED"/>
    <property type="match status" value="1"/>
</dbReference>
<keyword evidence="4 7" id="KW-0863">Zinc-finger</keyword>
<feature type="domain" description="C2H2-type" evidence="10">
    <location>
        <begin position="46"/>
        <end position="73"/>
    </location>
</feature>
<dbReference type="SMART" id="SM00355">
    <property type="entry name" value="ZnF_C2H2"/>
    <property type="match status" value="3"/>
</dbReference>
<evidence type="ECO:0000256" key="1">
    <source>
        <dbReference type="ARBA" id="ARBA00004123"/>
    </source>
</evidence>
<feature type="region of interest" description="Disordered" evidence="9">
    <location>
        <begin position="362"/>
        <end position="398"/>
    </location>
</feature>
<evidence type="ECO:0000256" key="2">
    <source>
        <dbReference type="ARBA" id="ARBA00022723"/>
    </source>
</evidence>
<dbReference type="AlphaFoldDB" id="A0AAV5QLE3"/>
<name>A0AAV5QLE3_9ASCO</name>
<keyword evidence="12" id="KW-1185">Reference proteome</keyword>
<evidence type="ECO:0000259" key="10">
    <source>
        <dbReference type="PROSITE" id="PS50157"/>
    </source>
</evidence>
<keyword evidence="3" id="KW-0677">Repeat</keyword>
<feature type="compositionally biased region" description="Low complexity" evidence="9">
    <location>
        <begin position="130"/>
        <end position="150"/>
    </location>
</feature>
<keyword evidence="5" id="KW-0862">Zinc</keyword>
<evidence type="ECO:0000256" key="6">
    <source>
        <dbReference type="ARBA" id="ARBA00023242"/>
    </source>
</evidence>
<feature type="domain" description="C2H2-type" evidence="10">
    <location>
        <begin position="74"/>
        <end position="98"/>
    </location>
</feature>
<evidence type="ECO:0000313" key="11">
    <source>
        <dbReference type="EMBL" id="GMM35466.1"/>
    </source>
</evidence>
<evidence type="ECO:0000256" key="8">
    <source>
        <dbReference type="SAM" id="Coils"/>
    </source>
</evidence>
<keyword evidence="8" id="KW-0175">Coiled coil</keyword>
<feature type="region of interest" description="Disordered" evidence="9">
    <location>
        <begin position="130"/>
        <end position="186"/>
    </location>
</feature>
<reference evidence="11 12" key="1">
    <citation type="journal article" date="2023" name="Elife">
        <title>Identification of key yeast species and microbe-microbe interactions impacting larval growth of Drosophila in the wild.</title>
        <authorList>
            <person name="Mure A."/>
            <person name="Sugiura Y."/>
            <person name="Maeda R."/>
            <person name="Honda K."/>
            <person name="Sakurai N."/>
            <person name="Takahashi Y."/>
            <person name="Watada M."/>
            <person name="Katoh T."/>
            <person name="Gotoh A."/>
            <person name="Gotoh Y."/>
            <person name="Taniguchi I."/>
            <person name="Nakamura K."/>
            <person name="Hayashi T."/>
            <person name="Katayama T."/>
            <person name="Uemura T."/>
            <person name="Hattori Y."/>
        </authorList>
    </citation>
    <scope>NUCLEOTIDE SEQUENCE [LARGE SCALE GENOMIC DNA]</scope>
    <source>
        <strain evidence="11 12">SC-9</strain>
    </source>
</reference>
<comment type="caution">
    <text evidence="11">The sequence shown here is derived from an EMBL/GenBank/DDBJ whole genome shotgun (WGS) entry which is preliminary data.</text>
</comment>
<dbReference type="SUPFAM" id="SSF57667">
    <property type="entry name" value="beta-beta-alpha zinc fingers"/>
    <property type="match status" value="2"/>
</dbReference>
<keyword evidence="6" id="KW-0539">Nucleus</keyword>
<accession>A0AAV5QLE3</accession>
<dbReference type="PROSITE" id="PS50157">
    <property type="entry name" value="ZINC_FINGER_C2H2_2"/>
    <property type="match status" value="3"/>
</dbReference>
<dbReference type="RefSeq" id="XP_064852466.1">
    <property type="nucleotide sequence ID" value="XM_064996394.1"/>
</dbReference>
<dbReference type="FunFam" id="3.30.160.60:FF:000710">
    <property type="entry name" value="Zinc finger protein 768"/>
    <property type="match status" value="1"/>
</dbReference>
<dbReference type="GeneID" id="90073445"/>
<evidence type="ECO:0000256" key="5">
    <source>
        <dbReference type="ARBA" id="ARBA00022833"/>
    </source>
</evidence>
<keyword evidence="2" id="KW-0479">Metal-binding</keyword>
<dbReference type="InterPro" id="IPR036236">
    <property type="entry name" value="Znf_C2H2_sf"/>
</dbReference>
<gene>
    <name evidence="11" type="ORF">DASC09_027910</name>
</gene>
<sequence length="398" mass="43690">MIIMDRPNNLNIPKDKKFVCSDCGHSFTRRHNLKSHQLTHSKSKPYNCPECHSQFRRSHDLKRHKKSHTGEKPFQCLQCRRTFARSDALVRHTNSQAGCGGNVITNKSHILSATAKSISGDAVSLMKINSGSDGSSSIASSPSTNSRSSGPTQHNKSFDDNESSSSSSLQSTNGPSSSSISLAPGSSSYQGTKIITQQPHTTILTDQQNVTSLNQIINKGATGSGSSIVDPIPKKYYEDENNVNSGSTITSLTNMIPRQTSSDRQVNLLAPMTDLNSILKYVKSLENKIESLESRLSTSEENYDVICKELALQKDRNNPMLGNNNASSLPIGEIIPKRKKDLGWLSEPQLLRPKYPYLPSNVIDNPHSQANPISAPKPQHSHLNSRLLHPHQFTSKPA</sequence>
<protein>
    <recommendedName>
        <fullName evidence="10">C2H2-type domain-containing protein</fullName>
    </recommendedName>
</protein>
<feature type="domain" description="C2H2-type" evidence="10">
    <location>
        <begin position="18"/>
        <end position="45"/>
    </location>
</feature>
<feature type="compositionally biased region" description="Polar residues" evidence="9">
    <location>
        <begin position="362"/>
        <end position="372"/>
    </location>
</feature>
<dbReference type="InterPro" id="IPR013087">
    <property type="entry name" value="Znf_C2H2_type"/>
</dbReference>
<comment type="subcellular location">
    <subcellularLocation>
        <location evidence="1">Nucleus</location>
    </subcellularLocation>
</comment>
<feature type="compositionally biased region" description="Low complexity" evidence="9">
    <location>
        <begin position="163"/>
        <end position="186"/>
    </location>
</feature>
<dbReference type="Proteomes" id="UP001360560">
    <property type="component" value="Unassembled WGS sequence"/>
</dbReference>
<evidence type="ECO:0000313" key="12">
    <source>
        <dbReference type="Proteomes" id="UP001360560"/>
    </source>
</evidence>
<evidence type="ECO:0000256" key="4">
    <source>
        <dbReference type="ARBA" id="ARBA00022771"/>
    </source>
</evidence>
<dbReference type="Gene3D" id="3.30.160.60">
    <property type="entry name" value="Classic Zinc Finger"/>
    <property type="match status" value="3"/>
</dbReference>
<dbReference type="FunFam" id="3.30.160.60:FF:000100">
    <property type="entry name" value="Zinc finger 45-like"/>
    <property type="match status" value="1"/>
</dbReference>